<name>A0A3N4RLV9_9ACTN</name>
<dbReference type="Proteomes" id="UP000266906">
    <property type="component" value="Unassembled WGS sequence"/>
</dbReference>
<comment type="caution">
    <text evidence="1">The sequence shown here is derived from an EMBL/GenBank/DDBJ whole genome shotgun (WGS) entry which is preliminary data.</text>
</comment>
<dbReference type="EMBL" id="RKQG01000001">
    <property type="protein sequence ID" value="RPE31811.1"/>
    <property type="molecule type" value="Genomic_DNA"/>
</dbReference>
<keyword evidence="2" id="KW-1185">Reference proteome</keyword>
<proteinExistence type="predicted"/>
<evidence type="ECO:0000313" key="2">
    <source>
        <dbReference type="Proteomes" id="UP000266906"/>
    </source>
</evidence>
<organism evidence="1 2">
    <name type="scientific">Kitasatospora cineracea</name>
    <dbReference type="NCBI Taxonomy" id="88074"/>
    <lineage>
        <taxon>Bacteria</taxon>
        <taxon>Bacillati</taxon>
        <taxon>Actinomycetota</taxon>
        <taxon>Actinomycetes</taxon>
        <taxon>Kitasatosporales</taxon>
        <taxon>Streptomycetaceae</taxon>
        <taxon>Kitasatospora</taxon>
    </lineage>
</organism>
<evidence type="ECO:0000313" key="1">
    <source>
        <dbReference type="EMBL" id="RPE31811.1"/>
    </source>
</evidence>
<accession>A0A3N4RLV9</accession>
<sequence>MRQLSLVVTCTDRKMSMPCSTLRARSLPTGSTEHRAQVWQARLNEASGLIPLSSLYQGEHWVQARQLAGAAALAGFAPQMWVASAGLGLQPITASAPAYAATFSPRHADSVGESTADSVRWWNYLQVGRGNSTLEDLGRRGAVLLSLSEVYGNALRNDLSALGALGAEAVLIGGSADIPGLLRVPARATLRSALGGTLTSLNVRMAASWLRHCTDGRLTSTTTARSWERWAATADKAERYDRTSLSDEAVKDFIRRHVQLHPDYSRTRLHRLMRDAGLACEQKRFAMLYAETMEER</sequence>
<reference evidence="1 2" key="1">
    <citation type="submission" date="2018-11" db="EMBL/GenBank/DDBJ databases">
        <title>Sequencing the genomes of 1000 actinobacteria strains.</title>
        <authorList>
            <person name="Klenk H.-P."/>
        </authorList>
    </citation>
    <scope>NUCLEOTIDE SEQUENCE [LARGE SCALE GENOMIC DNA]</scope>
    <source>
        <strain evidence="1 2">DSM 44781</strain>
    </source>
</reference>
<protein>
    <submittedName>
        <fullName evidence="1">Uncharacterized protein</fullName>
    </submittedName>
</protein>
<gene>
    <name evidence="1" type="ORF">EDD38_0047</name>
</gene>
<dbReference type="AlphaFoldDB" id="A0A3N4RLV9"/>